<dbReference type="EMBL" id="LIRB01000082">
    <property type="protein sequence ID" value="KWX81025.1"/>
    <property type="molecule type" value="Genomic_DNA"/>
</dbReference>
<organism evidence="2 3">
    <name type="scientific">Paenibacillus riograndensis</name>
    <dbReference type="NCBI Taxonomy" id="483937"/>
    <lineage>
        <taxon>Bacteria</taxon>
        <taxon>Bacillati</taxon>
        <taxon>Bacillota</taxon>
        <taxon>Bacilli</taxon>
        <taxon>Bacillales</taxon>
        <taxon>Paenibacillaceae</taxon>
        <taxon>Paenibacillus</taxon>
        <taxon>Paenibacillus sonchi group</taxon>
    </lineage>
</organism>
<keyword evidence="3" id="KW-1185">Reference proteome</keyword>
<evidence type="ECO:0000259" key="1">
    <source>
        <dbReference type="Pfam" id="PF01370"/>
    </source>
</evidence>
<dbReference type="RefSeq" id="WP_060819127.1">
    <property type="nucleotide sequence ID" value="NZ_LIRB01000082.1"/>
</dbReference>
<evidence type="ECO:0000313" key="2">
    <source>
        <dbReference type="EMBL" id="KWX81025.1"/>
    </source>
</evidence>
<dbReference type="SUPFAM" id="SSF51735">
    <property type="entry name" value="NAD(P)-binding Rossmann-fold domains"/>
    <property type="match status" value="1"/>
</dbReference>
<accession>A0A132UC49</accession>
<dbReference type="OrthoDB" id="9778052at2"/>
<dbReference type="InterPro" id="IPR051783">
    <property type="entry name" value="NAD(P)-dependent_oxidoreduct"/>
</dbReference>
<dbReference type="PATRIC" id="fig|483937.3.peg.6113"/>
<dbReference type="Gene3D" id="3.40.50.720">
    <property type="entry name" value="NAD(P)-binding Rossmann-like Domain"/>
    <property type="match status" value="1"/>
</dbReference>
<name>A0A132UC49_9BACL</name>
<dbReference type="AlphaFoldDB" id="A0A132UC49"/>
<dbReference type="Pfam" id="PF01370">
    <property type="entry name" value="Epimerase"/>
    <property type="match status" value="1"/>
</dbReference>
<dbReference type="PANTHER" id="PTHR48079:SF6">
    <property type="entry name" value="NAD(P)-BINDING DOMAIN-CONTAINING PROTEIN-RELATED"/>
    <property type="match status" value="1"/>
</dbReference>
<proteinExistence type="predicted"/>
<dbReference type="GO" id="GO:0005737">
    <property type="term" value="C:cytoplasm"/>
    <property type="evidence" value="ECO:0007669"/>
    <property type="project" value="TreeGrafter"/>
</dbReference>
<sequence length="344" mass="36946">MKTNTIYLLTGAAGLLGNNVAASLIAQGKQVRALVLEGDPAAEHIPAGAEIVIGDVTDMSSLERFFTVPEGTGLMVIHCASIVSVSPLPSLKVYDVNVTGTQNIVALCISREAKKLVYVSSTGAIPELPHGETILEPEILDAEAVVGYYSKTKALATQIVQRAVKEHNLDASIVYPSGICGPNDYAFGPVAHLIMQYCDGKMSVGFEGSFNSVDVRDLAEGVIACSEKGAKGEGYIMSNEMVPIRRMFDLISAASGAPRVETILPADVMISNAVRTIPDGPDKEVQLETLKFSLYNMTRNNNFSSEKAQSELGYRTRSFDDTITDEVRWLISIGKVIDRRAANA</sequence>
<gene>
    <name evidence="2" type="ORF">AMQ84_01465</name>
</gene>
<dbReference type="Proteomes" id="UP000070475">
    <property type="component" value="Unassembled WGS sequence"/>
</dbReference>
<comment type="caution">
    <text evidence="2">The sequence shown here is derived from an EMBL/GenBank/DDBJ whole genome shotgun (WGS) entry which is preliminary data.</text>
</comment>
<dbReference type="InterPro" id="IPR036291">
    <property type="entry name" value="NAD(P)-bd_dom_sf"/>
</dbReference>
<evidence type="ECO:0000313" key="3">
    <source>
        <dbReference type="Proteomes" id="UP000070475"/>
    </source>
</evidence>
<dbReference type="GO" id="GO:0004029">
    <property type="term" value="F:aldehyde dehydrogenase (NAD+) activity"/>
    <property type="evidence" value="ECO:0007669"/>
    <property type="project" value="TreeGrafter"/>
</dbReference>
<feature type="domain" description="NAD-dependent epimerase/dehydratase" evidence="1">
    <location>
        <begin position="8"/>
        <end position="233"/>
    </location>
</feature>
<protein>
    <submittedName>
        <fullName evidence="2">Nucleoside-diphosphate sugar epimerase</fullName>
    </submittedName>
</protein>
<dbReference type="InterPro" id="IPR001509">
    <property type="entry name" value="Epimerase_deHydtase"/>
</dbReference>
<dbReference type="PANTHER" id="PTHR48079">
    <property type="entry name" value="PROTEIN YEEZ"/>
    <property type="match status" value="1"/>
</dbReference>
<reference evidence="2 3" key="1">
    <citation type="submission" date="2015-08" db="EMBL/GenBank/DDBJ databases">
        <title>Genomes of Paenibacillus riograndensis.</title>
        <authorList>
            <person name="Sant'Anna F.H."/>
            <person name="Souza R."/>
            <person name="Ambrosini A."/>
            <person name="Bach E."/>
            <person name="Fernandes G."/>
            <person name="Balsanelli E."/>
            <person name="Baura V.A."/>
            <person name="Pedrosa F.O."/>
            <person name="Souza E.M."/>
            <person name="Passaglia L."/>
        </authorList>
    </citation>
    <scope>NUCLEOTIDE SEQUENCE [LARGE SCALE GENOMIC DNA]</scope>
    <source>
        <strain evidence="2 3">CAS34</strain>
    </source>
</reference>